<dbReference type="EMBL" id="KP211817">
    <property type="protein sequence ID" value="ANV79246.1"/>
    <property type="molecule type" value="Genomic_DNA"/>
</dbReference>
<dbReference type="InterPro" id="IPR010920">
    <property type="entry name" value="LSM_dom_sf"/>
</dbReference>
<evidence type="ECO:0000256" key="3">
    <source>
        <dbReference type="ARBA" id="ARBA00022475"/>
    </source>
</evidence>
<dbReference type="InterPro" id="IPR011014">
    <property type="entry name" value="MscS_channel_TM-2"/>
</dbReference>
<feature type="transmembrane region" description="Helical" evidence="7">
    <location>
        <begin position="36"/>
        <end position="53"/>
    </location>
</feature>
<evidence type="ECO:0000256" key="2">
    <source>
        <dbReference type="ARBA" id="ARBA00008017"/>
    </source>
</evidence>
<reference evidence="10" key="2">
    <citation type="journal article" date="2015" name="ISME J.">
        <title>A new class of marine Euryarchaeota group II from the Mediterranean deep chlorophyll maximum.</title>
        <authorList>
            <person name="Martin-Cuadrado A.B."/>
            <person name="Garcia-Heredia I."/>
            <person name="Molto A.G."/>
            <person name="Lopez-Ubeda R."/>
            <person name="Kimes N."/>
            <person name="Lopez-Garcia P."/>
            <person name="Moreira D."/>
            <person name="Rodriguez-Valera F."/>
        </authorList>
    </citation>
    <scope>NUCLEOTIDE SEQUENCE</scope>
</reference>
<name>A0A1B1TAD2_9ARCH</name>
<dbReference type="Pfam" id="PF21088">
    <property type="entry name" value="MS_channel_1st"/>
    <property type="match status" value="1"/>
</dbReference>
<evidence type="ECO:0008006" key="11">
    <source>
        <dbReference type="Google" id="ProtNLM"/>
    </source>
</evidence>
<reference evidence="10" key="1">
    <citation type="submission" date="2014-11" db="EMBL/GenBank/DDBJ databases">
        <authorList>
            <person name="Zhu J."/>
            <person name="Qi W."/>
            <person name="Song R."/>
        </authorList>
    </citation>
    <scope>NUCLEOTIDE SEQUENCE</scope>
</reference>
<evidence type="ECO:0000259" key="9">
    <source>
        <dbReference type="Pfam" id="PF21088"/>
    </source>
</evidence>
<protein>
    <recommendedName>
        <fullName evidence="11">Mechanosensitive ion channel family protein</fullName>
    </recommendedName>
</protein>
<feature type="domain" description="Mechanosensitive ion channel MscS" evidence="8">
    <location>
        <begin position="77"/>
        <end position="143"/>
    </location>
</feature>
<evidence type="ECO:0000256" key="6">
    <source>
        <dbReference type="ARBA" id="ARBA00023136"/>
    </source>
</evidence>
<dbReference type="InterPro" id="IPR023408">
    <property type="entry name" value="MscS_beta-dom_sf"/>
</dbReference>
<comment type="subcellular location">
    <subcellularLocation>
        <location evidence="1">Cell membrane</location>
        <topology evidence="1">Multi-pass membrane protein</topology>
    </subcellularLocation>
</comment>
<dbReference type="PANTHER" id="PTHR30566">
    <property type="entry name" value="YNAI-RELATED MECHANOSENSITIVE ION CHANNEL"/>
    <property type="match status" value="1"/>
</dbReference>
<dbReference type="Pfam" id="PF00924">
    <property type="entry name" value="MS_channel_2nd"/>
    <property type="match status" value="1"/>
</dbReference>
<dbReference type="GO" id="GO:0005886">
    <property type="term" value="C:plasma membrane"/>
    <property type="evidence" value="ECO:0007669"/>
    <property type="project" value="UniProtKB-SubCell"/>
</dbReference>
<evidence type="ECO:0000259" key="8">
    <source>
        <dbReference type="Pfam" id="PF00924"/>
    </source>
</evidence>
<dbReference type="SUPFAM" id="SSF50182">
    <property type="entry name" value="Sm-like ribonucleoproteins"/>
    <property type="match status" value="1"/>
</dbReference>
<dbReference type="PANTHER" id="PTHR30566:SF5">
    <property type="entry name" value="MECHANOSENSITIVE ION CHANNEL PROTEIN 1, MITOCHONDRIAL-RELATED"/>
    <property type="match status" value="1"/>
</dbReference>
<dbReference type="InterPro" id="IPR006685">
    <property type="entry name" value="MscS_channel_2nd"/>
</dbReference>
<keyword evidence="3" id="KW-1003">Cell membrane</keyword>
<accession>A0A1B1TAD2</accession>
<dbReference type="Gene3D" id="1.10.287.1260">
    <property type="match status" value="1"/>
</dbReference>
<sequence length="249" mass="27436">MLLAAFRLVDYIDVLIVVEGDDMAARRSLASVAESIGRVVVVVLGFFIIAGLIGVDANSFVAGLGVTGLVIALAAKDSVANMFGAISILIDQPFNVGDWIIVDGVEGEVISIGLRTTQVRSSSDTMITVPNSNITNSSVENFSQRRFRRILPTFDFEADSDESSLKKFCDSLCEQVINDPRSTKSEDSWVRVKSFAPSKVIVATNFYCISSAKTQREFTEDILLMARSRAEENNLVFHEPRKRQHHQQV</sequence>
<dbReference type="InterPro" id="IPR049142">
    <property type="entry name" value="MS_channel_1st"/>
</dbReference>
<evidence type="ECO:0000256" key="7">
    <source>
        <dbReference type="SAM" id="Phobius"/>
    </source>
</evidence>
<evidence type="ECO:0000256" key="5">
    <source>
        <dbReference type="ARBA" id="ARBA00022989"/>
    </source>
</evidence>
<proteinExistence type="inferred from homology"/>
<dbReference type="AlphaFoldDB" id="A0A1B1TAD2"/>
<dbReference type="SUPFAM" id="SSF82861">
    <property type="entry name" value="Mechanosensitive channel protein MscS (YggB), transmembrane region"/>
    <property type="match status" value="1"/>
</dbReference>
<feature type="domain" description="Mechanosensitive ion channel transmembrane helices 2/3" evidence="9">
    <location>
        <begin position="38"/>
        <end position="76"/>
    </location>
</feature>
<evidence type="ECO:0000256" key="4">
    <source>
        <dbReference type="ARBA" id="ARBA00022692"/>
    </source>
</evidence>
<dbReference type="Gene3D" id="2.30.30.60">
    <property type="match status" value="1"/>
</dbReference>
<keyword evidence="6 7" id="KW-0472">Membrane</keyword>
<organism evidence="10">
    <name type="scientific">uncultured Poseidoniia archaeon</name>
    <dbReference type="NCBI Taxonomy" id="1697135"/>
    <lineage>
        <taxon>Archaea</taxon>
        <taxon>Methanobacteriati</taxon>
        <taxon>Thermoplasmatota</taxon>
        <taxon>Candidatus Poseidoniia</taxon>
        <taxon>environmental samples</taxon>
    </lineage>
</organism>
<evidence type="ECO:0000256" key="1">
    <source>
        <dbReference type="ARBA" id="ARBA00004651"/>
    </source>
</evidence>
<comment type="similarity">
    <text evidence="2">Belongs to the MscS (TC 1.A.23) family.</text>
</comment>
<evidence type="ECO:0000313" key="10">
    <source>
        <dbReference type="EMBL" id="ANV79246.1"/>
    </source>
</evidence>
<keyword evidence="4 7" id="KW-0812">Transmembrane</keyword>
<dbReference type="GO" id="GO:0055085">
    <property type="term" value="P:transmembrane transport"/>
    <property type="evidence" value="ECO:0007669"/>
    <property type="project" value="InterPro"/>
</dbReference>
<keyword evidence="5 7" id="KW-1133">Transmembrane helix</keyword>